<dbReference type="SUPFAM" id="SSF54518">
    <property type="entry name" value="Tubby C-terminal domain-like"/>
    <property type="match status" value="1"/>
</dbReference>
<protein>
    <submittedName>
        <fullName evidence="3">Uncharacterized protein</fullName>
    </submittedName>
</protein>
<name>A0AA87ZNX2_FICCA</name>
<accession>A0AA87ZNX2</accession>
<gene>
    <name evidence="3" type="ORF">TIFTF001_006274</name>
</gene>
<dbReference type="Proteomes" id="UP001187192">
    <property type="component" value="Unassembled WGS sequence"/>
</dbReference>
<comment type="caution">
    <text evidence="3">The sequence shown here is derived from an EMBL/GenBank/DDBJ whole genome shotgun (WGS) entry which is preliminary data.</text>
</comment>
<dbReference type="InterPro" id="IPR025659">
    <property type="entry name" value="Tubby-like_C"/>
</dbReference>
<proteinExistence type="inferred from homology"/>
<feature type="region of interest" description="Disordered" evidence="2">
    <location>
        <begin position="1"/>
        <end position="25"/>
    </location>
</feature>
<evidence type="ECO:0000256" key="1">
    <source>
        <dbReference type="ARBA" id="ARBA00005437"/>
    </source>
</evidence>
<dbReference type="Gene3D" id="2.40.160.200">
    <property type="entry name" value="LURP1-related"/>
    <property type="match status" value="1"/>
</dbReference>
<evidence type="ECO:0000256" key="2">
    <source>
        <dbReference type="SAM" id="MobiDB-lite"/>
    </source>
</evidence>
<dbReference type="PANTHER" id="PTHR31087">
    <property type="match status" value="1"/>
</dbReference>
<keyword evidence="4" id="KW-1185">Reference proteome</keyword>
<dbReference type="InterPro" id="IPR007612">
    <property type="entry name" value="LOR"/>
</dbReference>
<evidence type="ECO:0000313" key="4">
    <source>
        <dbReference type="Proteomes" id="UP001187192"/>
    </source>
</evidence>
<dbReference type="InterPro" id="IPR038595">
    <property type="entry name" value="LOR_sf"/>
</dbReference>
<dbReference type="EMBL" id="BTGU01000006">
    <property type="protein sequence ID" value="GMN36755.1"/>
    <property type="molecule type" value="Genomic_DNA"/>
</dbReference>
<reference evidence="3" key="1">
    <citation type="submission" date="2023-07" db="EMBL/GenBank/DDBJ databases">
        <title>draft genome sequence of fig (Ficus carica).</title>
        <authorList>
            <person name="Takahashi T."/>
            <person name="Nishimura K."/>
        </authorList>
    </citation>
    <scope>NUCLEOTIDE SEQUENCE</scope>
</reference>
<dbReference type="Pfam" id="PF04525">
    <property type="entry name" value="LOR"/>
    <property type="match status" value="1"/>
</dbReference>
<organism evidence="3 4">
    <name type="scientific">Ficus carica</name>
    <name type="common">Common fig</name>
    <dbReference type="NCBI Taxonomy" id="3494"/>
    <lineage>
        <taxon>Eukaryota</taxon>
        <taxon>Viridiplantae</taxon>
        <taxon>Streptophyta</taxon>
        <taxon>Embryophyta</taxon>
        <taxon>Tracheophyta</taxon>
        <taxon>Spermatophyta</taxon>
        <taxon>Magnoliopsida</taxon>
        <taxon>eudicotyledons</taxon>
        <taxon>Gunneridae</taxon>
        <taxon>Pentapetalae</taxon>
        <taxon>rosids</taxon>
        <taxon>fabids</taxon>
        <taxon>Rosales</taxon>
        <taxon>Moraceae</taxon>
        <taxon>Ficeae</taxon>
        <taxon>Ficus</taxon>
    </lineage>
</organism>
<comment type="similarity">
    <text evidence="1">Belongs to the LOR family.</text>
</comment>
<sequence>MKKKPPNSLIAKVHPGATSSSSSSSYLTSKQETFTIWMKSLVPNGKGCTVFDSNGEIVYRVDNYSCNCRDVYLMDFNGEVLFTILRKEKFKLFWFWEGYRSTSAERASFQVRKLFGIFSRYYYSSCEAVGVGLDKNQSFGYIIESYRTRKSPFKILDKFGKSIAEVKRKHSTCGVLLGDDVLTMVVEPFMDHCLIMGLFVVHSLINRKM</sequence>
<dbReference type="AlphaFoldDB" id="A0AA87ZNX2"/>
<evidence type="ECO:0000313" key="3">
    <source>
        <dbReference type="EMBL" id="GMN36755.1"/>
    </source>
</evidence>
<dbReference type="PANTHER" id="PTHR31087:SF25">
    <property type="entry name" value="TRANSLATION INITIATION FACTOR 2B FAMILY PROTEIN, PUTATIVE, EXPRESSED-RELATED"/>
    <property type="match status" value="1"/>
</dbReference>